<reference evidence="1 2" key="1">
    <citation type="journal article" date="2011" name="Genome Biol.">
        <title>Comparative genome sequence analysis underscores mycoparasitism as the ancestral life style of Trichoderma.</title>
        <authorList>
            <person name="Kubicek C.P."/>
            <person name="Herrera-Estrella A."/>
            <person name="Seidl-Seiboth V."/>
            <person name="Martinez D.A."/>
            <person name="Druzhinina I.S."/>
            <person name="Thon M."/>
            <person name="Zeilinger S."/>
            <person name="Casas-Flores S."/>
            <person name="Horwitz B.A."/>
            <person name="Mukherjee P.K."/>
            <person name="Mukherjee M."/>
            <person name="Kredics L."/>
            <person name="Alcaraz L.D."/>
            <person name="Aerts A."/>
            <person name="Antal Z."/>
            <person name="Atanasova L."/>
            <person name="Cervantes-Badillo M.G."/>
            <person name="Challacombe J."/>
            <person name="Chertkov O."/>
            <person name="McCluskey K."/>
            <person name="Coulpier F."/>
            <person name="Deshpande N."/>
            <person name="von Doehren H."/>
            <person name="Ebbole D.J."/>
            <person name="Esquivel-Naranjo E.U."/>
            <person name="Fekete E."/>
            <person name="Flipphi M."/>
            <person name="Glaser F."/>
            <person name="Gomez-Rodriguez E.Y."/>
            <person name="Gruber S."/>
            <person name="Han C."/>
            <person name="Henrissat B."/>
            <person name="Hermosa R."/>
            <person name="Hernandez-Onate M."/>
            <person name="Karaffa L."/>
            <person name="Kosti I."/>
            <person name="Le Crom S."/>
            <person name="Lindquist E."/>
            <person name="Lucas S."/>
            <person name="Luebeck M."/>
            <person name="Luebeck P.S."/>
            <person name="Margeot A."/>
            <person name="Metz B."/>
            <person name="Misra M."/>
            <person name="Nevalainen H."/>
            <person name="Omann M."/>
            <person name="Packer N."/>
            <person name="Perrone G."/>
            <person name="Uresti-Rivera E.E."/>
            <person name="Salamov A."/>
            <person name="Schmoll M."/>
            <person name="Seiboth B."/>
            <person name="Shapiro H."/>
            <person name="Sukno S."/>
            <person name="Tamayo-Ramos J.A."/>
            <person name="Tisch D."/>
            <person name="Wiest A."/>
            <person name="Wilkinson H.H."/>
            <person name="Zhang M."/>
            <person name="Coutinho P.M."/>
            <person name="Kenerley C.M."/>
            <person name="Monte E."/>
            <person name="Baker S.E."/>
            <person name="Grigoriev I.V."/>
        </authorList>
    </citation>
    <scope>NUCLEOTIDE SEQUENCE [LARGE SCALE GENOMIC DNA]</scope>
    <source>
        <strain evidence="2">ATCC 20476 / IMI 206040</strain>
    </source>
</reference>
<accession>G9P2C8</accession>
<evidence type="ECO:0000313" key="2">
    <source>
        <dbReference type="Proteomes" id="UP000005426"/>
    </source>
</evidence>
<organism evidence="1 2">
    <name type="scientific">Hypocrea atroviridis (strain ATCC 20476 / IMI 206040)</name>
    <name type="common">Trichoderma atroviride</name>
    <dbReference type="NCBI Taxonomy" id="452589"/>
    <lineage>
        <taxon>Eukaryota</taxon>
        <taxon>Fungi</taxon>
        <taxon>Dikarya</taxon>
        <taxon>Ascomycota</taxon>
        <taxon>Pezizomycotina</taxon>
        <taxon>Sordariomycetes</taxon>
        <taxon>Hypocreomycetidae</taxon>
        <taxon>Hypocreales</taxon>
        <taxon>Hypocreaceae</taxon>
        <taxon>Trichoderma</taxon>
    </lineage>
</organism>
<dbReference type="OrthoDB" id="10425722at2759"/>
<evidence type="ECO:0000313" key="1">
    <source>
        <dbReference type="EMBL" id="EHK42667.1"/>
    </source>
</evidence>
<dbReference type="Proteomes" id="UP000005426">
    <property type="component" value="Unassembled WGS sequence"/>
</dbReference>
<dbReference type="EMBL" id="ABDG02000026">
    <property type="protein sequence ID" value="EHK42667.1"/>
    <property type="molecule type" value="Genomic_DNA"/>
</dbReference>
<name>G9P2C8_HYPAI</name>
<comment type="caution">
    <text evidence="1">The sequence shown here is derived from an EMBL/GenBank/DDBJ whole genome shotgun (WGS) entry which is preliminary data.</text>
</comment>
<gene>
    <name evidence="1" type="ORF">TRIATDRAFT_285388</name>
</gene>
<protein>
    <submittedName>
        <fullName evidence="1">Uncharacterized protein</fullName>
    </submittedName>
</protein>
<dbReference type="HOGENOM" id="CLU_1906992_0_0_1"/>
<keyword evidence="2" id="KW-1185">Reference proteome</keyword>
<dbReference type="AlphaFoldDB" id="G9P2C8"/>
<sequence>MLRKLISKVVRRPSRPAKGREETSSIGDKLALLRADLDRDDIRKHVRECLEGKSKNYRMEELFVIYEDMSMAEQNSFKALYEKTKQQTVNEDWWTEFDGLWAKLWSTGSVSKKLMARNGCNHHDDTLFGAVEV</sequence>
<proteinExistence type="predicted"/>